<evidence type="ECO:0000256" key="7">
    <source>
        <dbReference type="ARBA" id="ARBA00013303"/>
    </source>
</evidence>
<reference evidence="14 15" key="1">
    <citation type="submission" date="2016-10" db="EMBL/GenBank/DDBJ databases">
        <authorList>
            <person name="de Groot N.N."/>
        </authorList>
    </citation>
    <scope>NUCLEOTIDE SEQUENCE [LARGE SCALE GENOMIC DNA]</scope>
    <source>
        <strain evidence="14 15">CGMCC 1.9156</strain>
    </source>
</reference>
<dbReference type="PROSITE" id="PS00719">
    <property type="entry name" value="GLYCOSYL_HYDROL_F2_1"/>
    <property type="match status" value="1"/>
</dbReference>
<name>A0A1I2KRB1_9BACT</name>
<dbReference type="InterPro" id="IPR013783">
    <property type="entry name" value="Ig-like_fold"/>
</dbReference>
<accession>A0A1I2KRB1</accession>
<dbReference type="FunFam" id="3.20.20.80:FF:000018">
    <property type="entry name" value="Beta-galactosidase"/>
    <property type="match status" value="1"/>
</dbReference>
<dbReference type="Pfam" id="PF00703">
    <property type="entry name" value="Glyco_hydro_2"/>
    <property type="match status" value="1"/>
</dbReference>
<dbReference type="InterPro" id="IPR036156">
    <property type="entry name" value="Beta-gal/glucu_dom_sf"/>
</dbReference>
<dbReference type="Proteomes" id="UP000198964">
    <property type="component" value="Unassembled WGS sequence"/>
</dbReference>
<evidence type="ECO:0000256" key="8">
    <source>
        <dbReference type="ARBA" id="ARBA00022801"/>
    </source>
</evidence>
<dbReference type="SUPFAM" id="SSF51445">
    <property type="entry name" value="(Trans)glycosidases"/>
    <property type="match status" value="1"/>
</dbReference>
<dbReference type="PANTHER" id="PTHR46323">
    <property type="entry name" value="BETA-GALACTOSIDASE"/>
    <property type="match status" value="1"/>
</dbReference>
<evidence type="ECO:0000256" key="5">
    <source>
        <dbReference type="ARBA" id="ARBA00011245"/>
    </source>
</evidence>
<comment type="cofactor">
    <cofactor evidence="2">
        <name>Ca(2+)</name>
        <dbReference type="ChEBI" id="CHEBI:29108"/>
    </cofactor>
</comment>
<feature type="domain" description="Beta galactosidase small chain/" evidence="13">
    <location>
        <begin position="793"/>
        <end position="1063"/>
    </location>
</feature>
<dbReference type="GO" id="GO:0009341">
    <property type="term" value="C:beta-galactosidase complex"/>
    <property type="evidence" value="ECO:0007669"/>
    <property type="project" value="InterPro"/>
</dbReference>
<dbReference type="Pfam" id="PF02836">
    <property type="entry name" value="Glyco_hydro_2_C"/>
    <property type="match status" value="1"/>
</dbReference>
<evidence type="ECO:0000256" key="6">
    <source>
        <dbReference type="ARBA" id="ARBA00012756"/>
    </source>
</evidence>
<evidence type="ECO:0000256" key="2">
    <source>
        <dbReference type="ARBA" id="ARBA00001913"/>
    </source>
</evidence>
<dbReference type="Gene3D" id="2.60.120.260">
    <property type="entry name" value="Galactose-binding domain-like"/>
    <property type="match status" value="1"/>
</dbReference>
<keyword evidence="10 12" id="KW-0326">Glycosidase</keyword>
<evidence type="ECO:0000256" key="1">
    <source>
        <dbReference type="ARBA" id="ARBA00001412"/>
    </source>
</evidence>
<dbReference type="SUPFAM" id="SSF74650">
    <property type="entry name" value="Galactose mutarotase-like"/>
    <property type="match status" value="1"/>
</dbReference>
<dbReference type="Gene3D" id="2.60.40.10">
    <property type="entry name" value="Immunoglobulins"/>
    <property type="match status" value="2"/>
</dbReference>
<dbReference type="InterPro" id="IPR006101">
    <property type="entry name" value="Glyco_hydro_2"/>
</dbReference>
<evidence type="ECO:0000256" key="9">
    <source>
        <dbReference type="ARBA" id="ARBA00022837"/>
    </source>
</evidence>
<comment type="catalytic activity">
    <reaction evidence="1 12">
        <text>Hydrolysis of terminal non-reducing beta-D-galactose residues in beta-D-galactosides.</text>
        <dbReference type="EC" id="3.2.1.23"/>
    </reaction>
</comment>
<dbReference type="RefSeq" id="WP_093921236.1">
    <property type="nucleotide sequence ID" value="NZ_FONW01000012.1"/>
</dbReference>
<gene>
    <name evidence="14" type="ORF">SAMN05216283_11297</name>
</gene>
<dbReference type="PROSITE" id="PS00608">
    <property type="entry name" value="GLYCOSYL_HYDROL_F2_2"/>
    <property type="match status" value="1"/>
</dbReference>
<dbReference type="PANTHER" id="PTHR46323:SF2">
    <property type="entry name" value="BETA-GALACTOSIDASE"/>
    <property type="match status" value="1"/>
</dbReference>
<dbReference type="InterPro" id="IPR011013">
    <property type="entry name" value="Gal_mutarotase_sf_dom"/>
</dbReference>
<dbReference type="SMART" id="SM01038">
    <property type="entry name" value="Bgal_small_N"/>
    <property type="match status" value="1"/>
</dbReference>
<dbReference type="InterPro" id="IPR017853">
    <property type="entry name" value="GH"/>
</dbReference>
<evidence type="ECO:0000256" key="3">
    <source>
        <dbReference type="ARBA" id="ARBA00001959"/>
    </source>
</evidence>
<dbReference type="EC" id="3.2.1.23" evidence="6 12"/>
<dbReference type="InterPro" id="IPR032312">
    <property type="entry name" value="LacZ_4"/>
</dbReference>
<dbReference type="SUPFAM" id="SSF49303">
    <property type="entry name" value="beta-Galactosidase/glucuronidase domain"/>
    <property type="match status" value="2"/>
</dbReference>
<dbReference type="InterPro" id="IPR004199">
    <property type="entry name" value="B-gal_small/dom_5"/>
</dbReference>
<dbReference type="InterPro" id="IPR008979">
    <property type="entry name" value="Galactose-bd-like_sf"/>
</dbReference>
<dbReference type="GO" id="GO:0030246">
    <property type="term" value="F:carbohydrate binding"/>
    <property type="evidence" value="ECO:0007669"/>
    <property type="project" value="InterPro"/>
</dbReference>
<keyword evidence="8 12" id="KW-0378">Hydrolase</keyword>
<dbReference type="InterPro" id="IPR023230">
    <property type="entry name" value="Glyco_hydro_2_CS"/>
</dbReference>
<evidence type="ECO:0000256" key="4">
    <source>
        <dbReference type="ARBA" id="ARBA00007401"/>
    </source>
</evidence>
<evidence type="ECO:0000256" key="11">
    <source>
        <dbReference type="ARBA" id="ARBA00032230"/>
    </source>
</evidence>
<evidence type="ECO:0000256" key="12">
    <source>
        <dbReference type="RuleBase" id="RU361154"/>
    </source>
</evidence>
<dbReference type="EMBL" id="FONW01000012">
    <property type="protein sequence ID" value="SFF67456.1"/>
    <property type="molecule type" value="Genomic_DNA"/>
</dbReference>
<dbReference type="GO" id="GO:0004565">
    <property type="term" value="F:beta-galactosidase activity"/>
    <property type="evidence" value="ECO:0007669"/>
    <property type="project" value="UniProtKB-EC"/>
</dbReference>
<dbReference type="Gene3D" id="2.70.98.10">
    <property type="match status" value="1"/>
</dbReference>
<dbReference type="STRING" id="655355.SAMN05216283_11297"/>
<comment type="subunit">
    <text evidence="5">Monomer.</text>
</comment>
<dbReference type="PRINTS" id="PR00132">
    <property type="entry name" value="GLHYDRLASE2"/>
</dbReference>
<organism evidence="14 15">
    <name type="scientific">Sunxiuqinia elliptica</name>
    <dbReference type="NCBI Taxonomy" id="655355"/>
    <lineage>
        <taxon>Bacteria</taxon>
        <taxon>Pseudomonadati</taxon>
        <taxon>Bacteroidota</taxon>
        <taxon>Bacteroidia</taxon>
        <taxon>Marinilabiliales</taxon>
        <taxon>Prolixibacteraceae</taxon>
        <taxon>Sunxiuqinia</taxon>
    </lineage>
</organism>
<dbReference type="InterPro" id="IPR006102">
    <property type="entry name" value="Ig-like_GH2"/>
</dbReference>
<dbReference type="SUPFAM" id="SSF49785">
    <property type="entry name" value="Galactose-binding domain-like"/>
    <property type="match status" value="1"/>
</dbReference>
<evidence type="ECO:0000313" key="15">
    <source>
        <dbReference type="Proteomes" id="UP000198964"/>
    </source>
</evidence>
<evidence type="ECO:0000256" key="10">
    <source>
        <dbReference type="ARBA" id="ARBA00023295"/>
    </source>
</evidence>
<dbReference type="Pfam" id="PF02929">
    <property type="entry name" value="Bgal_small_N"/>
    <property type="match status" value="1"/>
</dbReference>
<evidence type="ECO:0000313" key="14">
    <source>
        <dbReference type="EMBL" id="SFF67456.1"/>
    </source>
</evidence>
<dbReference type="InterPro" id="IPR006103">
    <property type="entry name" value="Glyco_hydro_2_cat"/>
</dbReference>
<evidence type="ECO:0000259" key="13">
    <source>
        <dbReference type="SMART" id="SM01038"/>
    </source>
</evidence>
<dbReference type="InterPro" id="IPR014718">
    <property type="entry name" value="GH-type_carb-bd"/>
</dbReference>
<dbReference type="Pfam" id="PF16353">
    <property type="entry name" value="LacZ_4"/>
    <property type="match status" value="1"/>
</dbReference>
<dbReference type="InterPro" id="IPR023232">
    <property type="entry name" value="Glyco_hydro_2_AS"/>
</dbReference>
<keyword evidence="9" id="KW-0106">Calcium</keyword>
<dbReference type="Gene3D" id="3.20.20.80">
    <property type="entry name" value="Glycosidases"/>
    <property type="match status" value="1"/>
</dbReference>
<dbReference type="GO" id="GO:0005990">
    <property type="term" value="P:lactose catabolic process"/>
    <property type="evidence" value="ECO:0007669"/>
    <property type="project" value="TreeGrafter"/>
</dbReference>
<proteinExistence type="inferred from homology"/>
<dbReference type="AlphaFoldDB" id="A0A1I2KRB1"/>
<sequence length="1066" mass="122468">MKKIFLQQRTALYILLTVILCLFVQGVCAQNDWENELMISQKKLPARVTSYSYSNEKDAVIGDRNLANILMLNGAWKFQFVDDDEKRPLDFFQSGFDVSGWDDIEVPSCWEMKGYGTPIYTNITYPFPVNLPNIDRENPVGSYVKEFELPQNWEDKEIILHFGGVSSAFYLWVNGKKAGYSQGSRLPAEFNITSLLKKGNNKIAVQVFRWSDGSYLEDQDHWRMSGIHREVMLLAQPKVALNDFFVRTKFDKNLSNALLQIRPEIKVQDNQNIDGWKLEAKLFDEENESVLSAPLELSLKTIVDEAYPQRDNVPFALLEQNISRPKKWSAETPYLYRLVLSITDNNGEIVEARSCKLGFRDVAVKNGALLVNGKKIKLYGVNRHDHNEREGKTVSREDIRRDLELIKQFNFNAIRTSHYPNDPYFYDLCDEYGVYVMDEANVETHGVNGLISNIPTWHYAILDRVIRMVERDKNHPSVISWSLGNESGCGPNHAAAAMWVKDFDPTRFLHYEGAQGDPNHPQYLPVNSAEWHNSNYHDLSNPTDPSYVDVISRMYPTLEQLENMANSPYIKRPIMPCEYAHAMGNSLGNMKEYWDLIHQYDNLIGGFIWDWIDQGILQKDDTGKESYAYGGDFGDTPNDGNFCLNGIVTPDRKPKPALQECKYIYQPVVFEAVDLRQGKVRISNRFHFKHTGEYLFQWELMEDGKLLESGVLDDVIILPQSFGEFQVPLPSFKVRAGCEYWLRLSVHTTLDEVWAEKGFEVAKEKFLLPFYIQTEPEVVKGSVKLEDQTENIKVIGKKFRVVIDKNSGNIVSYKTNDNEWLQQPIVPNFWRPQTDNDERGWKSHEKSGFWKDAAVKLNVVDIQTSTTESAVKVVVTKELEEKVSLVLTYTISADASVKVDYELDANKSLPMLLRVGSRLAVANQYSNLNYYGKGPWENYCDRNQAAEVDVYSGSVEDFLFEYIQPQECSNRTEVRWLELKNKNGKGLRISGDQPLSISVWPWTAEMLETATHTNQLKEEDFFTVNIDLFQSGVGGCNSWSDDAIPIEEYRAKSGYYEYQFRLVPVN</sequence>
<dbReference type="InterPro" id="IPR050347">
    <property type="entry name" value="Bact_Beta-galactosidase"/>
</dbReference>
<dbReference type="Pfam" id="PF02837">
    <property type="entry name" value="Glyco_hydro_2_N"/>
    <property type="match status" value="1"/>
</dbReference>
<dbReference type="InterPro" id="IPR006104">
    <property type="entry name" value="Glyco_hydro_2_N"/>
</dbReference>
<comment type="cofactor">
    <cofactor evidence="3">
        <name>Na(+)</name>
        <dbReference type="ChEBI" id="CHEBI:29101"/>
    </cofactor>
</comment>
<keyword evidence="15" id="KW-1185">Reference proteome</keyword>
<protein>
    <recommendedName>
        <fullName evidence="7 12">Beta-galactosidase</fullName>
        <ecNumber evidence="6 12">3.2.1.23</ecNumber>
    </recommendedName>
    <alternativeName>
        <fullName evidence="11 12">Lactase</fullName>
    </alternativeName>
</protein>
<comment type="similarity">
    <text evidence="4 12">Belongs to the glycosyl hydrolase 2 family.</text>
</comment>